<dbReference type="Proteomes" id="UP000310200">
    <property type="component" value="Unassembled WGS sequence"/>
</dbReference>
<comment type="caution">
    <text evidence="1">The sequence shown here is derived from an EMBL/GenBank/DDBJ whole genome shotgun (WGS) entry which is preliminary data.</text>
</comment>
<dbReference type="AlphaFoldDB" id="A0A4S2KNJ9"/>
<dbReference type="EMBL" id="QBLH01001812">
    <property type="protein sequence ID" value="TGZ50936.1"/>
    <property type="molecule type" value="Genomic_DNA"/>
</dbReference>
<protein>
    <submittedName>
        <fullName evidence="1">Uncharacterized protein</fullName>
    </submittedName>
</protein>
<evidence type="ECO:0000313" key="2">
    <source>
        <dbReference type="Proteomes" id="UP000310200"/>
    </source>
</evidence>
<keyword evidence="2" id="KW-1185">Reference proteome</keyword>
<name>A0A4S2KNJ9_9HYME</name>
<organism evidence="1 2">
    <name type="scientific">Temnothorax longispinosus</name>
    <dbReference type="NCBI Taxonomy" id="300112"/>
    <lineage>
        <taxon>Eukaryota</taxon>
        <taxon>Metazoa</taxon>
        <taxon>Ecdysozoa</taxon>
        <taxon>Arthropoda</taxon>
        <taxon>Hexapoda</taxon>
        <taxon>Insecta</taxon>
        <taxon>Pterygota</taxon>
        <taxon>Neoptera</taxon>
        <taxon>Endopterygota</taxon>
        <taxon>Hymenoptera</taxon>
        <taxon>Apocrita</taxon>
        <taxon>Aculeata</taxon>
        <taxon>Formicoidea</taxon>
        <taxon>Formicidae</taxon>
        <taxon>Myrmicinae</taxon>
        <taxon>Temnothorax</taxon>
    </lineage>
</organism>
<accession>A0A4S2KNJ9</accession>
<reference evidence="1 2" key="1">
    <citation type="journal article" date="2019" name="Philos. Trans. R. Soc. Lond., B, Biol. Sci.">
        <title>Ant behaviour and brain gene expression of defending hosts depend on the ecological success of the intruding social parasite.</title>
        <authorList>
            <person name="Kaur R."/>
            <person name="Stoldt M."/>
            <person name="Jongepier E."/>
            <person name="Feldmeyer B."/>
            <person name="Menzel F."/>
            <person name="Bornberg-Bauer E."/>
            <person name="Foitzik S."/>
        </authorList>
    </citation>
    <scope>NUCLEOTIDE SEQUENCE [LARGE SCALE GENOMIC DNA]</scope>
    <source>
        <tissue evidence="1">Whole body</tissue>
    </source>
</reference>
<proteinExistence type="predicted"/>
<gene>
    <name evidence="1" type="ORF">DBV15_11021</name>
</gene>
<evidence type="ECO:0000313" key="1">
    <source>
        <dbReference type="EMBL" id="TGZ50936.1"/>
    </source>
</evidence>
<sequence>MSVDARLITARHVSISQKYLSVRPHTALAGGKARERRDAS</sequence>